<dbReference type="AlphaFoldDB" id="A0A672GUT5"/>
<reference evidence="2" key="2">
    <citation type="submission" date="2025-08" db="UniProtKB">
        <authorList>
            <consortium name="Ensembl"/>
        </authorList>
    </citation>
    <scope>IDENTIFICATION</scope>
</reference>
<protein>
    <submittedName>
        <fullName evidence="2">Uncharacterized protein</fullName>
    </submittedName>
</protein>
<dbReference type="Proteomes" id="UP000472267">
    <property type="component" value="Chromosome 3"/>
</dbReference>
<organism evidence="2 3">
    <name type="scientific">Salarias fasciatus</name>
    <name type="common">Jewelled blenny</name>
    <name type="synonym">Blennius fasciatus</name>
    <dbReference type="NCBI Taxonomy" id="181472"/>
    <lineage>
        <taxon>Eukaryota</taxon>
        <taxon>Metazoa</taxon>
        <taxon>Chordata</taxon>
        <taxon>Craniata</taxon>
        <taxon>Vertebrata</taxon>
        <taxon>Euteleostomi</taxon>
        <taxon>Actinopterygii</taxon>
        <taxon>Neopterygii</taxon>
        <taxon>Teleostei</taxon>
        <taxon>Neoteleostei</taxon>
        <taxon>Acanthomorphata</taxon>
        <taxon>Ovalentaria</taxon>
        <taxon>Blenniimorphae</taxon>
        <taxon>Blenniiformes</taxon>
        <taxon>Blennioidei</taxon>
        <taxon>Blenniidae</taxon>
        <taxon>Salariinae</taxon>
        <taxon>Salarias</taxon>
    </lineage>
</organism>
<dbReference type="InParanoid" id="A0A672GUT5"/>
<accession>A0A672GUT5</accession>
<feature type="transmembrane region" description="Helical" evidence="1">
    <location>
        <begin position="34"/>
        <end position="56"/>
    </location>
</feature>
<reference evidence="2" key="1">
    <citation type="submission" date="2019-06" db="EMBL/GenBank/DDBJ databases">
        <authorList>
            <consortium name="Wellcome Sanger Institute Data Sharing"/>
        </authorList>
    </citation>
    <scope>NUCLEOTIDE SEQUENCE [LARGE SCALE GENOMIC DNA]</scope>
</reference>
<keyword evidence="1" id="KW-0812">Transmembrane</keyword>
<keyword evidence="1" id="KW-0472">Membrane</keyword>
<sequence>MTDICSGEIGIKTKLTCGITWRCLMVKMTGSERYTLLASLLMATPMCLYRTNAIRISPGRGKKKKKKKKNYH</sequence>
<dbReference type="Ensembl" id="ENSSFAT00005021663.1">
    <property type="protein sequence ID" value="ENSSFAP00005020805.1"/>
    <property type="gene ID" value="ENSSFAG00005010855.1"/>
</dbReference>
<evidence type="ECO:0000313" key="3">
    <source>
        <dbReference type="Proteomes" id="UP000472267"/>
    </source>
</evidence>
<proteinExistence type="predicted"/>
<keyword evidence="3" id="KW-1185">Reference proteome</keyword>
<name>A0A672GUT5_SALFA</name>
<evidence type="ECO:0000256" key="1">
    <source>
        <dbReference type="SAM" id="Phobius"/>
    </source>
</evidence>
<evidence type="ECO:0000313" key="2">
    <source>
        <dbReference type="Ensembl" id="ENSSFAP00005020805.1"/>
    </source>
</evidence>
<keyword evidence="1" id="KW-1133">Transmembrane helix</keyword>
<reference evidence="2" key="3">
    <citation type="submission" date="2025-09" db="UniProtKB">
        <authorList>
            <consortium name="Ensembl"/>
        </authorList>
    </citation>
    <scope>IDENTIFICATION</scope>
</reference>